<proteinExistence type="predicted"/>
<dbReference type="PANTHER" id="PTHR31102">
    <property type="match status" value="1"/>
</dbReference>
<evidence type="ECO:0000256" key="1">
    <source>
        <dbReference type="ARBA" id="ARBA00004141"/>
    </source>
</evidence>
<keyword evidence="2 6" id="KW-0812">Transmembrane</keyword>
<evidence type="ECO:0000256" key="3">
    <source>
        <dbReference type="ARBA" id="ARBA00022989"/>
    </source>
</evidence>
<dbReference type="Proteomes" id="UP000192257">
    <property type="component" value="Unassembled WGS sequence"/>
</dbReference>
<feature type="transmembrane region" description="Helical" evidence="6">
    <location>
        <begin position="504"/>
        <end position="526"/>
    </location>
</feature>
<feature type="compositionally biased region" description="Basic and acidic residues" evidence="5">
    <location>
        <begin position="681"/>
        <end position="691"/>
    </location>
</feature>
<dbReference type="OrthoDB" id="423807at2759"/>
<feature type="region of interest" description="Disordered" evidence="5">
    <location>
        <begin position="619"/>
        <end position="718"/>
    </location>
</feature>
<feature type="transmembrane region" description="Helical" evidence="6">
    <location>
        <begin position="468"/>
        <end position="492"/>
    </location>
</feature>
<feature type="transmembrane region" description="Helical" evidence="6">
    <location>
        <begin position="436"/>
        <end position="456"/>
    </location>
</feature>
<feature type="transmembrane region" description="Helical" evidence="6">
    <location>
        <begin position="149"/>
        <end position="171"/>
    </location>
</feature>
<comment type="caution">
    <text evidence="8">The sequence shown here is derived from an EMBL/GenBank/DDBJ whole genome shotgun (WGS) entry which is preliminary data.</text>
</comment>
<protein>
    <submittedName>
        <fullName evidence="8">N protein</fullName>
    </submittedName>
</protein>
<accession>A0A1X0NSQ8</accession>
<feature type="compositionally biased region" description="Basic and acidic residues" evidence="5">
    <location>
        <begin position="701"/>
        <end position="710"/>
    </location>
</feature>
<feature type="domain" description="Cation/H+ exchanger transmembrane" evidence="7">
    <location>
        <begin position="187"/>
        <end position="608"/>
    </location>
</feature>
<dbReference type="EMBL" id="NBCO01000020">
    <property type="protein sequence ID" value="ORC87732.1"/>
    <property type="molecule type" value="Genomic_DNA"/>
</dbReference>
<dbReference type="RefSeq" id="XP_028881798.1">
    <property type="nucleotide sequence ID" value="XM_029026826.1"/>
</dbReference>
<feature type="transmembrane region" description="Helical" evidence="6">
    <location>
        <begin position="361"/>
        <end position="388"/>
    </location>
</feature>
<gene>
    <name evidence="8" type="ORF">TM35_000201410</name>
</gene>
<evidence type="ECO:0000256" key="2">
    <source>
        <dbReference type="ARBA" id="ARBA00022692"/>
    </source>
</evidence>
<keyword evidence="3 6" id="KW-1133">Transmembrane helix</keyword>
<dbReference type="InterPro" id="IPR051843">
    <property type="entry name" value="CPA1_transporter"/>
</dbReference>
<feature type="transmembrane region" description="Helical" evidence="6">
    <location>
        <begin position="329"/>
        <end position="355"/>
    </location>
</feature>
<keyword evidence="4 6" id="KW-0472">Membrane</keyword>
<feature type="transmembrane region" description="Helical" evidence="6">
    <location>
        <begin position="294"/>
        <end position="317"/>
    </location>
</feature>
<feature type="transmembrane region" description="Helical" evidence="6">
    <location>
        <begin position="593"/>
        <end position="616"/>
    </location>
</feature>
<dbReference type="VEuPathDB" id="TriTrypDB:TM35_000201410"/>
<dbReference type="AlphaFoldDB" id="A0A1X0NSQ8"/>
<dbReference type="InterPro" id="IPR006153">
    <property type="entry name" value="Cation/H_exchanger_TM"/>
</dbReference>
<dbReference type="GeneID" id="39986606"/>
<feature type="transmembrane region" description="Helical" evidence="6">
    <location>
        <begin position="177"/>
        <end position="196"/>
    </location>
</feature>
<feature type="transmembrane region" description="Helical" evidence="6">
    <location>
        <begin position="264"/>
        <end position="282"/>
    </location>
</feature>
<evidence type="ECO:0000256" key="5">
    <source>
        <dbReference type="SAM" id="MobiDB-lite"/>
    </source>
</evidence>
<name>A0A1X0NSQ8_9TRYP</name>
<feature type="compositionally biased region" description="Low complexity" evidence="5">
    <location>
        <begin position="652"/>
        <end position="667"/>
    </location>
</feature>
<evidence type="ECO:0000313" key="8">
    <source>
        <dbReference type="EMBL" id="ORC87732.1"/>
    </source>
</evidence>
<comment type="subcellular location">
    <subcellularLocation>
        <location evidence="1">Membrane</location>
        <topology evidence="1">Multi-pass membrane protein</topology>
    </subcellularLocation>
</comment>
<dbReference type="PANTHER" id="PTHR31102:SF1">
    <property type="entry name" value="CATION_H+ EXCHANGER DOMAIN-CONTAINING PROTEIN"/>
    <property type="match status" value="1"/>
</dbReference>
<dbReference type="STRING" id="67003.A0A1X0NSQ8"/>
<evidence type="ECO:0000313" key="9">
    <source>
        <dbReference type="Proteomes" id="UP000192257"/>
    </source>
</evidence>
<dbReference type="GO" id="GO:1902600">
    <property type="term" value="P:proton transmembrane transport"/>
    <property type="evidence" value="ECO:0007669"/>
    <property type="project" value="InterPro"/>
</dbReference>
<reference evidence="8 9" key="1">
    <citation type="submission" date="2017-03" db="EMBL/GenBank/DDBJ databases">
        <title>An alternative strategy for trypanosome survival in the mammalian bloodstream revealed through genome and transcriptome analysis of the ubiquitous bovine parasite Trypanosoma (Megatrypanum) theileri.</title>
        <authorList>
            <person name="Kelly S."/>
            <person name="Ivens A."/>
            <person name="Mott A."/>
            <person name="O'Neill E."/>
            <person name="Emms D."/>
            <person name="Macleod O."/>
            <person name="Voorheis P."/>
            <person name="Matthews J."/>
            <person name="Matthews K."/>
            <person name="Carrington M."/>
        </authorList>
    </citation>
    <scope>NUCLEOTIDE SEQUENCE [LARGE SCALE GENOMIC DNA]</scope>
    <source>
        <strain evidence="8">Edinburgh</strain>
    </source>
</reference>
<evidence type="ECO:0000256" key="4">
    <source>
        <dbReference type="ARBA" id="ARBA00023136"/>
    </source>
</evidence>
<feature type="transmembrane region" description="Helical" evidence="6">
    <location>
        <begin position="409"/>
        <end position="430"/>
    </location>
</feature>
<evidence type="ECO:0000259" key="7">
    <source>
        <dbReference type="Pfam" id="PF00999"/>
    </source>
</evidence>
<organism evidence="8 9">
    <name type="scientific">Trypanosoma theileri</name>
    <dbReference type="NCBI Taxonomy" id="67003"/>
    <lineage>
        <taxon>Eukaryota</taxon>
        <taxon>Discoba</taxon>
        <taxon>Euglenozoa</taxon>
        <taxon>Kinetoplastea</taxon>
        <taxon>Metakinetoplastina</taxon>
        <taxon>Trypanosomatida</taxon>
        <taxon>Trypanosomatidae</taxon>
        <taxon>Trypanosoma</taxon>
    </lineage>
</organism>
<dbReference type="Pfam" id="PF00999">
    <property type="entry name" value="Na_H_Exchanger"/>
    <property type="match status" value="1"/>
</dbReference>
<dbReference type="GO" id="GO:0015297">
    <property type="term" value="F:antiporter activity"/>
    <property type="evidence" value="ECO:0007669"/>
    <property type="project" value="InterPro"/>
</dbReference>
<feature type="compositionally biased region" description="Acidic residues" evidence="5">
    <location>
        <begin position="633"/>
        <end position="642"/>
    </location>
</feature>
<dbReference type="GO" id="GO:0016020">
    <property type="term" value="C:membrane"/>
    <property type="evidence" value="ECO:0007669"/>
    <property type="project" value="UniProtKB-SubCell"/>
</dbReference>
<sequence length="718" mass="78359">MTHPYGNAENAGNEVPIVGEEHELPEVLTVHTDLSPREGGIVESPSRDVQEHGASNMSILRGVPEHLHNLAREINELSEADLVHIAAITDNVATRDVYSLLPYTGSNWFLPQITEVGEGERHWGVRCGAYGRFKVTLGGRCLNLPIMNIFLRIAVLVLLWFTLWNILPHWLMEPGGYVWDPLVLVIVAAVVGGIICRVLQIPPLVGVLWIAIMWNNIPEEHYLTKGIVLQVKDISSKMGLTVIMARAGFSLTIKGILPHWKQSVLLATMPLAFEGVAHSLIANKIFHYENNYQWAFLQGMVCSIVSPAVVVPGTLYLQEMGYGRGVGPLSLLLSAVGVEIVLGVWAANFIIGLLFHDQKLAVAIVLGPVQFIGGVIIGIIIGILFFYFVEILKHEARRLPNGKYQKQHFYSTLDFATAVFLLLAFSMVFLGYSVNLAGGGCTMCVFFASTVTHFCLKDGKHELEEQKKYIGSWLAFVWDNAMMPFLFALMGSKISIPAIFNGDFFPKAIICLVCSTAVRLVVIFLVQTGSGMGWKAKLLVCAGYTGKASAQASVGPLAATLVASEIAKLPPGTPITPALLQRQVWANNVQQMAAMYVMFMAAIASLSLVRGGMALLPREAPAQRPQRGRYAQSDEEEEEEGGDPNHIVDLDNNNNNNNNNNNTNTNTIQRDEASAVLLGEKPARAGVRDAMENSLNSGGKGGEEENKREPTNGAGNIL</sequence>
<keyword evidence="9" id="KW-1185">Reference proteome</keyword>
<evidence type="ECO:0000256" key="6">
    <source>
        <dbReference type="SAM" id="Phobius"/>
    </source>
</evidence>